<dbReference type="OrthoDB" id="345409at2759"/>
<dbReference type="GO" id="GO:0005858">
    <property type="term" value="C:axonemal dynein complex"/>
    <property type="evidence" value="ECO:0007669"/>
    <property type="project" value="TreeGrafter"/>
</dbReference>
<evidence type="ECO:0000313" key="6">
    <source>
        <dbReference type="EMBL" id="CAE7522010.1"/>
    </source>
</evidence>
<feature type="transmembrane region" description="Helical" evidence="3">
    <location>
        <begin position="520"/>
        <end position="542"/>
    </location>
</feature>
<dbReference type="Gene3D" id="2.130.10.30">
    <property type="entry name" value="Regulator of chromosome condensation 1/beta-lactamase-inhibitor protein II"/>
    <property type="match status" value="2"/>
</dbReference>
<dbReference type="InterPro" id="IPR026983">
    <property type="entry name" value="DHC"/>
</dbReference>
<keyword evidence="3" id="KW-0812">Transmembrane</keyword>
<accession>A0A812TGI5</accession>
<dbReference type="InterPro" id="IPR013594">
    <property type="entry name" value="Dynein_heavy_tail"/>
</dbReference>
<evidence type="ECO:0000256" key="4">
    <source>
        <dbReference type="SAM" id="SignalP"/>
    </source>
</evidence>
<dbReference type="SUPFAM" id="SSF50985">
    <property type="entry name" value="RCC1/BLIP-II"/>
    <property type="match status" value="1"/>
</dbReference>
<dbReference type="EMBL" id="CAJNDS010002548">
    <property type="protein sequence ID" value="CAE7522010.1"/>
    <property type="molecule type" value="Genomic_DNA"/>
</dbReference>
<dbReference type="AlphaFoldDB" id="A0A812TGI5"/>
<organism evidence="6 7">
    <name type="scientific">Symbiodinium natans</name>
    <dbReference type="NCBI Taxonomy" id="878477"/>
    <lineage>
        <taxon>Eukaryota</taxon>
        <taxon>Sar</taxon>
        <taxon>Alveolata</taxon>
        <taxon>Dinophyceae</taxon>
        <taxon>Suessiales</taxon>
        <taxon>Symbiodiniaceae</taxon>
        <taxon>Symbiodinium</taxon>
    </lineage>
</organism>
<feature type="signal peptide" evidence="4">
    <location>
        <begin position="1"/>
        <end position="21"/>
    </location>
</feature>
<keyword evidence="3" id="KW-1133">Transmembrane helix</keyword>
<name>A0A812TGI5_9DINO</name>
<dbReference type="GO" id="GO:0045505">
    <property type="term" value="F:dynein intermediate chain binding"/>
    <property type="evidence" value="ECO:0007669"/>
    <property type="project" value="InterPro"/>
</dbReference>
<dbReference type="PANTHER" id="PTHR46532:SF4">
    <property type="entry name" value="AAA+ ATPASE DOMAIN-CONTAINING PROTEIN"/>
    <property type="match status" value="1"/>
</dbReference>
<dbReference type="InterPro" id="IPR009091">
    <property type="entry name" value="RCC1/BLIP-II"/>
</dbReference>
<dbReference type="Proteomes" id="UP000604046">
    <property type="component" value="Unassembled WGS sequence"/>
</dbReference>
<gene>
    <name evidence="6" type="primary">Dnah5</name>
    <name evidence="6" type="ORF">SNAT2548_LOCUS29216</name>
</gene>
<dbReference type="PANTHER" id="PTHR46532">
    <property type="entry name" value="MALE FERTILITY FACTOR KL5"/>
    <property type="match status" value="1"/>
</dbReference>
<evidence type="ECO:0000256" key="1">
    <source>
        <dbReference type="ARBA" id="ARBA00008887"/>
    </source>
</evidence>
<dbReference type="Pfam" id="PF08385">
    <property type="entry name" value="DHC_N1"/>
    <property type="match status" value="1"/>
</dbReference>
<keyword evidence="7" id="KW-1185">Reference proteome</keyword>
<proteinExistence type="inferred from homology"/>
<evidence type="ECO:0000256" key="3">
    <source>
        <dbReference type="SAM" id="Phobius"/>
    </source>
</evidence>
<evidence type="ECO:0000259" key="5">
    <source>
        <dbReference type="Pfam" id="PF08385"/>
    </source>
</evidence>
<evidence type="ECO:0000313" key="7">
    <source>
        <dbReference type="Proteomes" id="UP000604046"/>
    </source>
</evidence>
<comment type="caution">
    <text evidence="6">The sequence shown here is derived from an EMBL/GenBank/DDBJ whole genome shotgun (WGS) entry which is preliminary data.</text>
</comment>
<dbReference type="GO" id="GO:0051959">
    <property type="term" value="F:dynein light intermediate chain binding"/>
    <property type="evidence" value="ECO:0007669"/>
    <property type="project" value="InterPro"/>
</dbReference>
<feature type="domain" description="Dynein heavy chain tail" evidence="5">
    <location>
        <begin position="560"/>
        <end position="645"/>
    </location>
</feature>
<keyword evidence="3" id="KW-0472">Membrane</keyword>
<keyword evidence="4" id="KW-0732">Signal</keyword>
<reference evidence="6" key="1">
    <citation type="submission" date="2021-02" db="EMBL/GenBank/DDBJ databases">
        <authorList>
            <person name="Dougan E. K."/>
            <person name="Rhodes N."/>
            <person name="Thang M."/>
            <person name="Chan C."/>
        </authorList>
    </citation>
    <scope>NUCLEOTIDE SEQUENCE</scope>
</reference>
<feature type="non-terminal residue" evidence="6">
    <location>
        <position position="1"/>
    </location>
</feature>
<protein>
    <submittedName>
        <fullName evidence="6">Dnah5 protein</fullName>
    </submittedName>
</protein>
<dbReference type="GO" id="GO:0007018">
    <property type="term" value="P:microtubule-based movement"/>
    <property type="evidence" value="ECO:0007669"/>
    <property type="project" value="InterPro"/>
</dbReference>
<dbReference type="PROSITE" id="PS51257">
    <property type="entry name" value="PROKAR_LIPOPROTEIN"/>
    <property type="match status" value="1"/>
</dbReference>
<sequence>MLFFRVVFKAWLFLCVGTAASCTISVIASTWKAFAAQKVDGSVITWGDSGWGGDSSGVASNLSSGAAFIAGNEGAFAAKMLDGSVVTWGVGYMGGDSSSVAGYLTGVDKVVASRQQFAALKLDGSVVSWGFADLSLVAGNLTSGVIEVVDGGKGFVARKQDGSLVAWGSNPYAYALPSEASSGVVSVHSFQRAFLTHDAWWAVKVDGSVFTFGQAVATPTVDLTGAEACYYTALSEFAAKKTDGSVVTWGTVQEIPPPNASLSSGVDFLVVTSGAFAARMLDGSVSTWGRASWGGDSSAVAGQLSAVKAIYVTKYAFAALKVDGSVITWGSASQGGNSSQVADKLASGVVRIRATDSAFAALKEDGSVVTWGDSGRGGDSSAVAGELSSGVDFIKASDRAFAARKEDSSVVTWGDPDGGDSSAVASFLSSGVAEDPCFTITTTSRTMTSSTRTTSTFTTRTTSTGTSATQTTTSLTSTTSTASTVSTTTTTSATTTATLVVGANVEITEDDDGAHVSIEAVAGIAGAVAGFIAMLAVACWFARPSINYGHADFKQVFNTLRRWKQIEIAITEAFNEAKDNVKYLTTLEKFIEPLYNGTPTTIIDTLPALMNAVKMIHTIARYYNTTERMTNLFAKITNQMITNCK</sequence>
<feature type="chain" id="PRO_5032731369" evidence="4">
    <location>
        <begin position="22"/>
        <end position="645"/>
    </location>
</feature>
<evidence type="ECO:0000256" key="2">
    <source>
        <dbReference type="SAM" id="MobiDB-lite"/>
    </source>
</evidence>
<feature type="region of interest" description="Disordered" evidence="2">
    <location>
        <begin position="449"/>
        <end position="472"/>
    </location>
</feature>
<comment type="similarity">
    <text evidence="1">Belongs to the dynein heavy chain family.</text>
</comment>